<evidence type="ECO:0000256" key="1">
    <source>
        <dbReference type="SAM" id="SignalP"/>
    </source>
</evidence>
<sequence length="158" mass="17256">MRLALLPFVLVISAPVEASTAPAEAPACPAPELITQQDVERYIVESEDAWAESVATNDASVVKRILADDFIWVLDGKVVDKKTAVKWAAAGPGEFLSNKPDYVHVRFFGDTAVAQGSETWTKKGGKLGKFVWTDTWVKRADCWQIVNAQDTVVPLPAK</sequence>
<dbReference type="SUPFAM" id="SSF54427">
    <property type="entry name" value="NTF2-like"/>
    <property type="match status" value="1"/>
</dbReference>
<evidence type="ECO:0000259" key="2">
    <source>
        <dbReference type="Pfam" id="PF14534"/>
    </source>
</evidence>
<dbReference type="Pfam" id="PF14534">
    <property type="entry name" value="DUF4440"/>
    <property type="match status" value="1"/>
</dbReference>
<protein>
    <submittedName>
        <fullName evidence="3">Nuclear transport factor 2 family protein</fullName>
    </submittedName>
</protein>
<feature type="domain" description="DUF4440" evidence="2">
    <location>
        <begin position="43"/>
        <end position="145"/>
    </location>
</feature>
<dbReference type="Proteomes" id="UP001203058">
    <property type="component" value="Unassembled WGS sequence"/>
</dbReference>
<proteinExistence type="predicted"/>
<gene>
    <name evidence="3" type="ORF">LZ016_10435</name>
</gene>
<dbReference type="EMBL" id="JAKZHW010000001">
    <property type="protein sequence ID" value="MCH8616516.1"/>
    <property type="molecule type" value="Genomic_DNA"/>
</dbReference>
<feature type="chain" id="PRO_5045955693" evidence="1">
    <location>
        <begin position="19"/>
        <end position="158"/>
    </location>
</feature>
<dbReference type="Gene3D" id="3.10.450.50">
    <property type="match status" value="1"/>
</dbReference>
<comment type="caution">
    <text evidence="3">The sequence shown here is derived from an EMBL/GenBank/DDBJ whole genome shotgun (WGS) entry which is preliminary data.</text>
</comment>
<organism evidence="3 4">
    <name type="scientific">Sphingomonas telluris</name>
    <dbReference type="NCBI Taxonomy" id="2907998"/>
    <lineage>
        <taxon>Bacteria</taxon>
        <taxon>Pseudomonadati</taxon>
        <taxon>Pseudomonadota</taxon>
        <taxon>Alphaproteobacteria</taxon>
        <taxon>Sphingomonadales</taxon>
        <taxon>Sphingomonadaceae</taxon>
        <taxon>Sphingomonas</taxon>
    </lineage>
</organism>
<dbReference type="InterPro" id="IPR032710">
    <property type="entry name" value="NTF2-like_dom_sf"/>
</dbReference>
<keyword evidence="4" id="KW-1185">Reference proteome</keyword>
<accession>A0ABS9VNG0</accession>
<keyword evidence="1" id="KW-0732">Signal</keyword>
<reference evidence="3 4" key="1">
    <citation type="submission" date="2022-03" db="EMBL/GenBank/DDBJ databases">
        <authorList>
            <person name="Jo J.-H."/>
            <person name="Im W.-T."/>
        </authorList>
    </citation>
    <scope>NUCLEOTIDE SEQUENCE [LARGE SCALE GENOMIC DNA]</scope>
    <source>
        <strain evidence="3 4">SM33</strain>
    </source>
</reference>
<feature type="signal peptide" evidence="1">
    <location>
        <begin position="1"/>
        <end position="18"/>
    </location>
</feature>
<evidence type="ECO:0000313" key="4">
    <source>
        <dbReference type="Proteomes" id="UP001203058"/>
    </source>
</evidence>
<dbReference type="InterPro" id="IPR027843">
    <property type="entry name" value="DUF4440"/>
</dbReference>
<evidence type="ECO:0000313" key="3">
    <source>
        <dbReference type="EMBL" id="MCH8616516.1"/>
    </source>
</evidence>
<name>A0ABS9VNG0_9SPHN</name>
<dbReference type="RefSeq" id="WP_241447312.1">
    <property type="nucleotide sequence ID" value="NZ_JAKZHW010000001.1"/>
</dbReference>